<dbReference type="Proteomes" id="UP001498398">
    <property type="component" value="Unassembled WGS sequence"/>
</dbReference>
<name>A0ABR1JKD8_9AGAR</name>
<gene>
    <name evidence="1" type="ORF">VKT23_008220</name>
</gene>
<dbReference type="EMBL" id="JBANRG010000012">
    <property type="protein sequence ID" value="KAK7461788.1"/>
    <property type="molecule type" value="Genomic_DNA"/>
</dbReference>
<evidence type="ECO:0000313" key="1">
    <source>
        <dbReference type="EMBL" id="KAK7461788.1"/>
    </source>
</evidence>
<keyword evidence="2" id="KW-1185">Reference proteome</keyword>
<comment type="caution">
    <text evidence="1">The sequence shown here is derived from an EMBL/GenBank/DDBJ whole genome shotgun (WGS) entry which is preliminary data.</text>
</comment>
<sequence length="276" mass="29945">MLDCHTVITPHIPSLSSPSCQSPPITYTSHAFPSLTPLLDTLQQANQTPTPSPYLNDHHTLISVSNSPLHHHPSHLNSHLPFIDPQPSVCYDFTTPYTPPPVPPSRSVLLSPLHLPFDRRSDISCTPYTVDLNEDLNQSPQSPLPAPQPSHRAYMETVYSLSGGSPSIPGVNSPLQPSSHTISPILPVPTPISTHTRHLSHDVPAWLSSRHTSVLAGSLSHLEFGGVPLHSARHSSSPQYQLLGYLGHGPQVTPLHSGGVNTPLLSWSNYVLDQMT</sequence>
<accession>A0ABR1JKD8</accession>
<proteinExistence type="predicted"/>
<organism evidence="1 2">
    <name type="scientific">Marasmiellus scandens</name>
    <dbReference type="NCBI Taxonomy" id="2682957"/>
    <lineage>
        <taxon>Eukaryota</taxon>
        <taxon>Fungi</taxon>
        <taxon>Dikarya</taxon>
        <taxon>Basidiomycota</taxon>
        <taxon>Agaricomycotina</taxon>
        <taxon>Agaricomycetes</taxon>
        <taxon>Agaricomycetidae</taxon>
        <taxon>Agaricales</taxon>
        <taxon>Marasmiineae</taxon>
        <taxon>Omphalotaceae</taxon>
        <taxon>Marasmiellus</taxon>
    </lineage>
</organism>
<reference evidence="1 2" key="1">
    <citation type="submission" date="2024-01" db="EMBL/GenBank/DDBJ databases">
        <title>A draft genome for the cacao thread blight pathogen Marasmiellus scandens.</title>
        <authorList>
            <person name="Baruah I.K."/>
            <person name="Leung J."/>
            <person name="Bukari Y."/>
            <person name="Amoako-Attah I."/>
            <person name="Meinhardt L.W."/>
            <person name="Bailey B.A."/>
            <person name="Cohen S.P."/>
        </authorList>
    </citation>
    <scope>NUCLEOTIDE SEQUENCE [LARGE SCALE GENOMIC DNA]</scope>
    <source>
        <strain evidence="1 2">GH-19</strain>
    </source>
</reference>
<protein>
    <submittedName>
        <fullName evidence="1">Uncharacterized protein</fullName>
    </submittedName>
</protein>
<evidence type="ECO:0000313" key="2">
    <source>
        <dbReference type="Proteomes" id="UP001498398"/>
    </source>
</evidence>